<comment type="caution">
    <text evidence="1">The sequence shown here is derived from an EMBL/GenBank/DDBJ whole genome shotgun (WGS) entry which is preliminary data.</text>
</comment>
<organism evidence="1 2">
    <name type="scientific">Leptosia nina</name>
    <dbReference type="NCBI Taxonomy" id="320188"/>
    <lineage>
        <taxon>Eukaryota</taxon>
        <taxon>Metazoa</taxon>
        <taxon>Ecdysozoa</taxon>
        <taxon>Arthropoda</taxon>
        <taxon>Hexapoda</taxon>
        <taxon>Insecta</taxon>
        <taxon>Pterygota</taxon>
        <taxon>Neoptera</taxon>
        <taxon>Endopterygota</taxon>
        <taxon>Lepidoptera</taxon>
        <taxon>Glossata</taxon>
        <taxon>Ditrysia</taxon>
        <taxon>Papilionoidea</taxon>
        <taxon>Pieridae</taxon>
        <taxon>Pierinae</taxon>
        <taxon>Leptosia</taxon>
    </lineage>
</organism>
<protein>
    <submittedName>
        <fullName evidence="1">Uncharacterized protein</fullName>
    </submittedName>
</protein>
<gene>
    <name evidence="1" type="ORF">LNINA_LOCUS7767</name>
</gene>
<keyword evidence="2" id="KW-1185">Reference proteome</keyword>
<evidence type="ECO:0000313" key="1">
    <source>
        <dbReference type="EMBL" id="CAK1548364.1"/>
    </source>
</evidence>
<evidence type="ECO:0000313" key="2">
    <source>
        <dbReference type="Proteomes" id="UP001497472"/>
    </source>
</evidence>
<accession>A0AAV1JJY0</accession>
<dbReference type="Proteomes" id="UP001497472">
    <property type="component" value="Unassembled WGS sequence"/>
</dbReference>
<sequence length="99" mass="11510">MWIRCSRVYDPTASRAPRPSLGEFRMSFSLLHSLTVHDERYPQAVSSHLYIIAQTFATVACRNRSALNTRPWKAPWQRGNCTTFGMILVRSAWHERRSD</sequence>
<proteinExistence type="predicted"/>
<dbReference type="AlphaFoldDB" id="A0AAV1JJY0"/>
<name>A0AAV1JJY0_9NEOP</name>
<dbReference type="EMBL" id="CAVLEF010000010">
    <property type="protein sequence ID" value="CAK1548364.1"/>
    <property type="molecule type" value="Genomic_DNA"/>
</dbReference>
<reference evidence="1 2" key="1">
    <citation type="submission" date="2023-11" db="EMBL/GenBank/DDBJ databases">
        <authorList>
            <person name="Okamura Y."/>
        </authorList>
    </citation>
    <scope>NUCLEOTIDE SEQUENCE [LARGE SCALE GENOMIC DNA]</scope>
</reference>